<proteinExistence type="predicted"/>
<sequence length="60" mass="6453">MSTGSERPRVAAFGSAVSGMTATYLLRQRYGVTRFEEADRPVGNAHTNSVHTADGARQRG</sequence>
<evidence type="ECO:0000313" key="3">
    <source>
        <dbReference type="EMBL" id="KGI81732.1"/>
    </source>
</evidence>
<dbReference type="EMBL" id="JPMV01000016">
    <property type="protein sequence ID" value="KGI81732.1"/>
    <property type="molecule type" value="Genomic_DNA"/>
</dbReference>
<accession>A0A099D7C4</accession>
<keyword evidence="4" id="KW-1185">Reference proteome</keyword>
<reference evidence="2 5" key="2">
    <citation type="submission" date="2017-08" db="EMBL/GenBank/DDBJ databases">
        <title>The complete genome sequence of moderately halophilic actinomycete Actinopolyspora erythraea YIM 90600, the producer of novel erythromycin, novel actinopolysporins A-C and tubercidin.</title>
        <authorList>
            <person name="Yin M."/>
            <person name="Tang S."/>
        </authorList>
    </citation>
    <scope>NUCLEOTIDE SEQUENCE [LARGE SCALE GENOMIC DNA]</scope>
    <source>
        <strain evidence="2 5">YIM 90600</strain>
    </source>
</reference>
<evidence type="ECO:0000256" key="1">
    <source>
        <dbReference type="SAM" id="MobiDB-lite"/>
    </source>
</evidence>
<dbReference type="AlphaFoldDB" id="A0A099D7C4"/>
<dbReference type="KEGG" id="aey:CDG81_06780"/>
<evidence type="ECO:0000313" key="4">
    <source>
        <dbReference type="Proteomes" id="UP000029737"/>
    </source>
</evidence>
<dbReference type="Proteomes" id="UP000215043">
    <property type="component" value="Chromosome"/>
</dbReference>
<dbReference type="Proteomes" id="UP000029737">
    <property type="component" value="Unassembled WGS sequence"/>
</dbReference>
<dbReference type="Pfam" id="PF13450">
    <property type="entry name" value="NAD_binding_8"/>
    <property type="match status" value="1"/>
</dbReference>
<dbReference type="HOGENOM" id="CLU_2930630_0_0_11"/>
<evidence type="ECO:0000313" key="2">
    <source>
        <dbReference type="EMBL" id="ASU78060.1"/>
    </source>
</evidence>
<gene>
    <name evidence="2" type="ORF">CDG81_06780</name>
    <name evidence="3" type="ORF">IL38_09930</name>
</gene>
<organism evidence="2 5">
    <name type="scientific">Actinopolyspora erythraea</name>
    <dbReference type="NCBI Taxonomy" id="414996"/>
    <lineage>
        <taxon>Bacteria</taxon>
        <taxon>Bacillati</taxon>
        <taxon>Actinomycetota</taxon>
        <taxon>Actinomycetes</taxon>
        <taxon>Actinopolysporales</taxon>
        <taxon>Actinopolysporaceae</taxon>
        <taxon>Actinopolyspora</taxon>
    </lineage>
</organism>
<dbReference type="EMBL" id="CP022752">
    <property type="protein sequence ID" value="ASU78060.1"/>
    <property type="molecule type" value="Genomic_DNA"/>
</dbReference>
<feature type="region of interest" description="Disordered" evidence="1">
    <location>
        <begin position="37"/>
        <end position="60"/>
    </location>
</feature>
<evidence type="ECO:0000313" key="5">
    <source>
        <dbReference type="Proteomes" id="UP000215043"/>
    </source>
</evidence>
<protein>
    <submittedName>
        <fullName evidence="2">Uncharacterized protein</fullName>
    </submittedName>
</protein>
<reference evidence="3 4" key="1">
    <citation type="journal article" date="2014" name="PLoS ONE">
        <title>Identification and Characterization of a New Erythromycin Biosynthetic Gene Cluster in Actinopolyspora erythraea YIM90600, a Novel Erythronolide-Producing Halophilic Actinomycete Isolated from Salt Field.</title>
        <authorList>
            <person name="Chen D."/>
            <person name="Feng J."/>
            <person name="Huang L."/>
            <person name="Zhang Q."/>
            <person name="Wu J."/>
            <person name="Zhu X."/>
            <person name="Duan Y."/>
            <person name="Xu Z."/>
        </authorList>
    </citation>
    <scope>NUCLEOTIDE SEQUENCE [LARGE SCALE GENOMIC DNA]</scope>
    <source>
        <strain evidence="3 4">YIM90600</strain>
    </source>
</reference>
<name>A0A099D7C4_9ACTN</name>